<evidence type="ECO:0000313" key="5">
    <source>
        <dbReference type="Proteomes" id="UP000192491"/>
    </source>
</evidence>
<evidence type="ECO:0000259" key="3">
    <source>
        <dbReference type="Pfam" id="PF13406"/>
    </source>
</evidence>
<dbReference type="PANTHER" id="PTHR30163:SF9">
    <property type="entry name" value="MEMBRANE-BOUND LYTIC MUREIN TRANSGLYCOSYLASE B"/>
    <property type="match status" value="1"/>
</dbReference>
<accession>A0A1Y1Q9L6</accession>
<feature type="domain" description="Transglycosylase SLT" evidence="3">
    <location>
        <begin position="63"/>
        <end position="356"/>
    </location>
</feature>
<feature type="compositionally biased region" description="Low complexity" evidence="2">
    <location>
        <begin position="20"/>
        <end position="33"/>
    </location>
</feature>
<dbReference type="InterPro" id="IPR031304">
    <property type="entry name" value="SLT_2"/>
</dbReference>
<sequence>MVLSLGACSSVPEKSETADSSSQQVTQPTQPKSDQAQAVSYGGKGVGNYAAGALSGDFAGDQRMVNFIENLVQTQGFDRQYLYGVFSQVRNRDDVSRLWASSSNDPGSPKGWNAYRDRFVTAANVQRGTEFWQQHAPYLQRAQQQYGVPAEYIVGIMGIETRWGRILGKHKVIDALTTSAITNERRSKFFFDELKNYMLMTRSERMDPLAPKGSFAGAMGYGQFMPSSFHGYAVDFNGDGVRDLWNPQDAIGSIANYFAKHGWQPGGEVAVPAEVSSNTYASVPDGYKVKYSMADLTRMGVSPKYGNGSAGPVHLLALSTVPNGYKEPWVGYKNFYVITRYNHSNYYAMTVHLLAQAVRERVGK</sequence>
<gene>
    <name evidence="4" type="ORF">BWK73_47905</name>
</gene>
<feature type="region of interest" description="Disordered" evidence="2">
    <location>
        <begin position="1"/>
        <end position="40"/>
    </location>
</feature>
<dbReference type="GO" id="GO:0009253">
    <property type="term" value="P:peptidoglycan catabolic process"/>
    <property type="evidence" value="ECO:0007669"/>
    <property type="project" value="TreeGrafter"/>
</dbReference>
<organism evidence="4 5">
    <name type="scientific">Thiothrix lacustris</name>
    <dbReference type="NCBI Taxonomy" id="525917"/>
    <lineage>
        <taxon>Bacteria</taxon>
        <taxon>Pseudomonadati</taxon>
        <taxon>Pseudomonadota</taxon>
        <taxon>Gammaproteobacteria</taxon>
        <taxon>Thiotrichales</taxon>
        <taxon>Thiotrichaceae</taxon>
        <taxon>Thiothrix</taxon>
    </lineage>
</organism>
<dbReference type="InterPro" id="IPR043426">
    <property type="entry name" value="MltB-like"/>
</dbReference>
<protein>
    <submittedName>
        <fullName evidence="4">Lytic murein transglycosylase B</fullName>
    </submittedName>
</protein>
<evidence type="ECO:0000256" key="2">
    <source>
        <dbReference type="SAM" id="MobiDB-lite"/>
    </source>
</evidence>
<dbReference type="PANTHER" id="PTHR30163">
    <property type="entry name" value="MEMBRANE-BOUND LYTIC MUREIN TRANSGLYCOSYLASE B"/>
    <property type="match status" value="1"/>
</dbReference>
<dbReference type="Proteomes" id="UP000192491">
    <property type="component" value="Unassembled WGS sequence"/>
</dbReference>
<dbReference type="STRING" id="1123401.GCA_000621325_00302"/>
<name>A0A1Y1Q9L6_9GAMM</name>
<dbReference type="Gene3D" id="1.10.8.350">
    <property type="entry name" value="Bacterial muramidase"/>
    <property type="match status" value="1"/>
</dbReference>
<feature type="active site" evidence="1">
    <location>
        <position position="160"/>
    </location>
</feature>
<evidence type="ECO:0000256" key="1">
    <source>
        <dbReference type="PIRSR" id="PIRSR611757-1"/>
    </source>
</evidence>
<reference evidence="4 5" key="1">
    <citation type="submission" date="2017-01" db="EMBL/GenBank/DDBJ databases">
        <title>Novel large sulfur bacteria in the metagenomes of groundwater-fed chemosynthetic microbial mats in the Lake Huron basin.</title>
        <authorList>
            <person name="Sharrar A.M."/>
            <person name="Flood B.E."/>
            <person name="Bailey J.V."/>
            <person name="Jones D.S."/>
            <person name="Biddanda B."/>
            <person name="Ruberg S.A."/>
            <person name="Marcus D.N."/>
            <person name="Dick G.J."/>
        </authorList>
    </citation>
    <scope>NUCLEOTIDE SEQUENCE [LARGE SCALE GENOMIC DNA]</scope>
    <source>
        <strain evidence="4">A8</strain>
    </source>
</reference>
<dbReference type="SUPFAM" id="SSF53955">
    <property type="entry name" value="Lysozyme-like"/>
    <property type="match status" value="1"/>
</dbReference>
<proteinExistence type="predicted"/>
<dbReference type="Pfam" id="PF13406">
    <property type="entry name" value="SLT_2"/>
    <property type="match status" value="1"/>
</dbReference>
<dbReference type="AlphaFoldDB" id="A0A1Y1Q9L6"/>
<dbReference type="InterPro" id="IPR011757">
    <property type="entry name" value="Lytic_transglycosylase_MltB"/>
</dbReference>
<dbReference type="GO" id="GO:0008933">
    <property type="term" value="F:peptidoglycan lytic transglycosylase activity"/>
    <property type="evidence" value="ECO:0007669"/>
    <property type="project" value="TreeGrafter"/>
</dbReference>
<dbReference type="NCBIfam" id="TIGR02282">
    <property type="entry name" value="MltB"/>
    <property type="match status" value="1"/>
</dbReference>
<dbReference type="InterPro" id="IPR023346">
    <property type="entry name" value="Lysozyme-like_dom_sf"/>
</dbReference>
<evidence type="ECO:0000313" key="4">
    <source>
        <dbReference type="EMBL" id="OQX00696.1"/>
    </source>
</evidence>
<dbReference type="CDD" id="cd13399">
    <property type="entry name" value="Slt35-like"/>
    <property type="match status" value="1"/>
</dbReference>
<dbReference type="FunFam" id="1.10.8.350:FF:000001">
    <property type="entry name" value="Lytic murein transglycosylase B"/>
    <property type="match status" value="1"/>
</dbReference>
<dbReference type="Gene3D" id="1.10.530.10">
    <property type="match status" value="1"/>
</dbReference>
<comment type="caution">
    <text evidence="4">The sequence shown here is derived from an EMBL/GenBank/DDBJ whole genome shotgun (WGS) entry which is preliminary data.</text>
</comment>
<dbReference type="EMBL" id="MTEJ01000628">
    <property type="protein sequence ID" value="OQX00696.1"/>
    <property type="molecule type" value="Genomic_DNA"/>
</dbReference>